<gene>
    <name evidence="2" type="ORF">PSHT_07425</name>
</gene>
<dbReference type="OrthoDB" id="3241054at2759"/>
<feature type="compositionally biased region" description="Low complexity" evidence="1">
    <location>
        <begin position="328"/>
        <end position="352"/>
    </location>
</feature>
<dbReference type="VEuPathDB" id="FungiDB:PSTT_05170"/>
<dbReference type="PANTHER" id="PTHR34618:SF1">
    <property type="entry name" value="SECRETED PROTEIN"/>
    <property type="match status" value="1"/>
</dbReference>
<dbReference type="EMBL" id="PKSM01000091">
    <property type="protein sequence ID" value="POW14365.1"/>
    <property type="molecule type" value="Genomic_DNA"/>
</dbReference>
<proteinExistence type="predicted"/>
<dbReference type="AlphaFoldDB" id="A0A2S4VXV3"/>
<dbReference type="InterPro" id="IPR021476">
    <property type="entry name" value="Egh16-like"/>
</dbReference>
<feature type="compositionally biased region" description="Polar residues" evidence="1">
    <location>
        <begin position="316"/>
        <end position="327"/>
    </location>
</feature>
<comment type="caution">
    <text evidence="2">The sequence shown here is derived from an EMBL/GenBank/DDBJ whole genome shotgun (WGS) entry which is preliminary data.</text>
</comment>
<reference evidence="2 3" key="1">
    <citation type="submission" date="2017-12" db="EMBL/GenBank/DDBJ databases">
        <title>Gene loss provides genomic basis for host adaptation in cereal stripe rust fungi.</title>
        <authorList>
            <person name="Xia C."/>
        </authorList>
    </citation>
    <scope>NUCLEOTIDE SEQUENCE [LARGE SCALE GENOMIC DNA]</scope>
    <source>
        <strain evidence="2 3">93TX-2</strain>
    </source>
</reference>
<evidence type="ECO:0000313" key="2">
    <source>
        <dbReference type="EMBL" id="POW14365.1"/>
    </source>
</evidence>
<dbReference type="PANTHER" id="PTHR34618">
    <property type="entry name" value="SURFACE PROTEIN MAS1, PUTATIVE-RELATED"/>
    <property type="match status" value="1"/>
</dbReference>
<organism evidence="2 3">
    <name type="scientific">Puccinia striiformis</name>
    <dbReference type="NCBI Taxonomy" id="27350"/>
    <lineage>
        <taxon>Eukaryota</taxon>
        <taxon>Fungi</taxon>
        <taxon>Dikarya</taxon>
        <taxon>Basidiomycota</taxon>
        <taxon>Pucciniomycotina</taxon>
        <taxon>Pucciniomycetes</taxon>
        <taxon>Pucciniales</taxon>
        <taxon>Pucciniaceae</taxon>
        <taxon>Puccinia</taxon>
    </lineage>
</organism>
<accession>A0A2S4VXV3</accession>
<sequence>MVQFLPPTLNNPTHPPRLLNQPVVIMKASMQIFTLSAMTCLSLFEVDAHLTMVSMMGETNGYKGTSFGEMEGVPRNGTARFPFQADSGVIRQGDIDRGTASHGYSSHNLQLPHSAENEGLPDLAPGGRITITTHQINADGAGPYSCAVDTGATGEKFVPIPIEVNIPGANGRSDARAIDLPLVARMPSDMICTGGADKQTCLIRCMNGAKAGPFGGCLAFTQKTGAAENANPLGPDADIYTPAIEALKQKAQDNQNQITIMPIAKKIIPLNLTPNRRSLVRRQAPQGPQLMVYPPACQFLLTIHVDITVSRIANTSGTTPASTSFGTNLDGSGMNDNNGGNGSINNTKQPIQQTPPPIAKGKASARLRRREAQGYVPAKTPTTEGTLFEIATGPLGQADVPKNAQKPKDLKVVQKRTQHVFQLDE</sequence>
<keyword evidence="3" id="KW-1185">Reference proteome</keyword>
<feature type="region of interest" description="Disordered" evidence="1">
    <location>
        <begin position="316"/>
        <end position="380"/>
    </location>
</feature>
<dbReference type="Proteomes" id="UP000238274">
    <property type="component" value="Unassembled WGS sequence"/>
</dbReference>
<dbReference type="Pfam" id="PF11327">
    <property type="entry name" value="Egh16-like"/>
    <property type="match status" value="1"/>
</dbReference>
<dbReference type="VEuPathDB" id="FungiDB:PSHT_07425"/>
<reference evidence="3" key="3">
    <citation type="journal article" date="2018" name="Mol. Plant Microbe Interact.">
        <title>Genome sequence resources for the wheat stripe rust pathogen (Puccinia striiformis f. sp. tritici) and the barley stripe rust pathogen (Puccinia striiformis f. sp. hordei).</title>
        <authorList>
            <person name="Xia C."/>
            <person name="Wang M."/>
            <person name="Yin C."/>
            <person name="Cornejo O.E."/>
            <person name="Hulbert S.H."/>
            <person name="Chen X."/>
        </authorList>
    </citation>
    <scope>NUCLEOTIDE SEQUENCE [LARGE SCALE GENOMIC DNA]</scope>
    <source>
        <strain evidence="3">93TX-2</strain>
    </source>
</reference>
<reference evidence="3" key="2">
    <citation type="journal article" date="2018" name="BMC Genomics">
        <title>Genomic insights into host adaptation between the wheat stripe rust pathogen (Puccinia striiformis f. sp. tritici) and the barley stripe rust pathogen (Puccinia striiformis f. sp. hordei).</title>
        <authorList>
            <person name="Xia C."/>
            <person name="Wang M."/>
            <person name="Yin C."/>
            <person name="Cornejo O.E."/>
            <person name="Hulbert S.H."/>
            <person name="Chen X."/>
        </authorList>
    </citation>
    <scope>NUCLEOTIDE SEQUENCE [LARGE SCALE GENOMIC DNA]</scope>
    <source>
        <strain evidence="3">93TX-2</strain>
    </source>
</reference>
<protein>
    <submittedName>
        <fullName evidence="2">Uncharacterized protein</fullName>
    </submittedName>
</protein>
<name>A0A2S4VXV3_9BASI</name>
<evidence type="ECO:0000313" key="3">
    <source>
        <dbReference type="Proteomes" id="UP000238274"/>
    </source>
</evidence>
<evidence type="ECO:0000256" key="1">
    <source>
        <dbReference type="SAM" id="MobiDB-lite"/>
    </source>
</evidence>